<dbReference type="AlphaFoldDB" id="G0U2B5"/>
<keyword evidence="1" id="KW-0812">Transmembrane</keyword>
<feature type="transmembrane region" description="Helical" evidence="1">
    <location>
        <begin position="79"/>
        <end position="99"/>
    </location>
</feature>
<organism evidence="2">
    <name type="scientific">Trypanosoma vivax (strain Y486)</name>
    <dbReference type="NCBI Taxonomy" id="1055687"/>
    <lineage>
        <taxon>Eukaryota</taxon>
        <taxon>Discoba</taxon>
        <taxon>Euglenozoa</taxon>
        <taxon>Kinetoplastea</taxon>
        <taxon>Metakinetoplastina</taxon>
        <taxon>Trypanosomatida</taxon>
        <taxon>Trypanosomatidae</taxon>
        <taxon>Trypanosoma</taxon>
        <taxon>Duttonella</taxon>
    </lineage>
</organism>
<evidence type="ECO:0000256" key="1">
    <source>
        <dbReference type="SAM" id="Phobius"/>
    </source>
</evidence>
<protein>
    <submittedName>
        <fullName evidence="2">Uncharacterized protein</fullName>
    </submittedName>
</protein>
<keyword evidence="1" id="KW-0472">Membrane</keyword>
<dbReference type="EMBL" id="HE573025">
    <property type="protein sequence ID" value="CCC50418.1"/>
    <property type="molecule type" value="Genomic_DNA"/>
</dbReference>
<name>G0U2B5_TRYVY</name>
<accession>G0U2B5</accession>
<feature type="transmembrane region" description="Helical" evidence="1">
    <location>
        <begin position="111"/>
        <end position="132"/>
    </location>
</feature>
<keyword evidence="1" id="KW-1133">Transmembrane helix</keyword>
<dbReference type="VEuPathDB" id="TriTrypDB:TvY486_0902400"/>
<proteinExistence type="predicted"/>
<gene>
    <name evidence="2" type="ORF">TVY486_0902400</name>
</gene>
<reference evidence="2" key="1">
    <citation type="journal article" date="2012" name="Proc. Natl. Acad. Sci. U.S.A.">
        <title>Antigenic diversity is generated by distinct evolutionary mechanisms in African trypanosome species.</title>
        <authorList>
            <person name="Jackson A.P."/>
            <person name="Berry A."/>
            <person name="Aslett M."/>
            <person name="Allison H.C."/>
            <person name="Burton P."/>
            <person name="Vavrova-Anderson J."/>
            <person name="Brown R."/>
            <person name="Browne H."/>
            <person name="Corton N."/>
            <person name="Hauser H."/>
            <person name="Gamble J."/>
            <person name="Gilderthorp R."/>
            <person name="Marcello L."/>
            <person name="McQuillan J."/>
            <person name="Otto T.D."/>
            <person name="Quail M.A."/>
            <person name="Sanders M.J."/>
            <person name="van Tonder A."/>
            <person name="Ginger M.L."/>
            <person name="Field M.C."/>
            <person name="Barry J.D."/>
            <person name="Hertz-Fowler C."/>
            <person name="Berriman M."/>
        </authorList>
    </citation>
    <scope>NUCLEOTIDE SEQUENCE</scope>
    <source>
        <strain evidence="2">Y486</strain>
    </source>
</reference>
<sequence length="133" mass="14597">MLAKRSWMSYRLLPSYYHYYHVEKQKMSWELGPSRAVVLTVQVDGDSAISKLWSGAVLSIGGAGPSHNTEPIRVNLKNAAAFGLLPSLIIDFFTLHFGVVSLSPHGCAPVGLVMLCGNYVLGHVFACLFWCVL</sequence>
<evidence type="ECO:0000313" key="2">
    <source>
        <dbReference type="EMBL" id="CCC50418.1"/>
    </source>
</evidence>